<evidence type="ECO:0000313" key="1">
    <source>
        <dbReference type="EMBL" id="KKK46847.1"/>
    </source>
</evidence>
<name>A0A0F8VRA9_9ZZZZ</name>
<accession>A0A0F8VRA9</accession>
<dbReference type="EMBL" id="LAZR01069875">
    <property type="protein sequence ID" value="KKK46847.1"/>
    <property type="molecule type" value="Genomic_DNA"/>
</dbReference>
<proteinExistence type="predicted"/>
<organism evidence="1">
    <name type="scientific">marine sediment metagenome</name>
    <dbReference type="NCBI Taxonomy" id="412755"/>
    <lineage>
        <taxon>unclassified sequences</taxon>
        <taxon>metagenomes</taxon>
        <taxon>ecological metagenomes</taxon>
    </lineage>
</organism>
<protein>
    <submittedName>
        <fullName evidence="1">Uncharacterized protein</fullName>
    </submittedName>
</protein>
<dbReference type="AlphaFoldDB" id="A0A0F8VRA9"/>
<gene>
    <name evidence="1" type="ORF">LCGC14_3161170</name>
</gene>
<reference evidence="1" key="1">
    <citation type="journal article" date="2015" name="Nature">
        <title>Complex archaea that bridge the gap between prokaryotes and eukaryotes.</title>
        <authorList>
            <person name="Spang A."/>
            <person name="Saw J.H."/>
            <person name="Jorgensen S.L."/>
            <person name="Zaremba-Niedzwiedzka K."/>
            <person name="Martijn J."/>
            <person name="Lind A.E."/>
            <person name="van Eijk R."/>
            <person name="Schleper C."/>
            <person name="Guy L."/>
            <person name="Ettema T.J."/>
        </authorList>
    </citation>
    <scope>NUCLEOTIDE SEQUENCE</scope>
</reference>
<sequence length="26" mass="2959">MREHMRLPLVATICNKHSYITDSVGS</sequence>
<feature type="non-terminal residue" evidence="1">
    <location>
        <position position="26"/>
    </location>
</feature>
<comment type="caution">
    <text evidence="1">The sequence shown here is derived from an EMBL/GenBank/DDBJ whole genome shotgun (WGS) entry which is preliminary data.</text>
</comment>